<name>A0A6J3LXI5_9PEZI</name>
<evidence type="ECO:0000313" key="3">
    <source>
        <dbReference type="Proteomes" id="UP000504637"/>
    </source>
</evidence>
<dbReference type="OrthoDB" id="4174363at2759"/>
<feature type="chain" id="PRO_5026948157" description="Mid2 domain-containing protein" evidence="2">
    <location>
        <begin position="18"/>
        <end position="321"/>
    </location>
</feature>
<reference evidence="4" key="3">
    <citation type="submission" date="2025-08" db="UniProtKB">
        <authorList>
            <consortium name="RefSeq"/>
        </authorList>
    </citation>
    <scope>IDENTIFICATION</scope>
    <source>
        <strain evidence="4">CBS 342.82</strain>
    </source>
</reference>
<reference evidence="4" key="2">
    <citation type="submission" date="2020-04" db="EMBL/GenBank/DDBJ databases">
        <authorList>
            <consortium name="NCBI Genome Project"/>
        </authorList>
    </citation>
    <scope>NUCLEOTIDE SEQUENCE</scope>
    <source>
        <strain evidence="4">CBS 342.82</strain>
    </source>
</reference>
<evidence type="ECO:0000256" key="1">
    <source>
        <dbReference type="SAM" id="Phobius"/>
    </source>
</evidence>
<dbReference type="RefSeq" id="XP_033457419.1">
    <property type="nucleotide sequence ID" value="XM_033608531.1"/>
</dbReference>
<evidence type="ECO:0000313" key="4">
    <source>
        <dbReference type="RefSeq" id="XP_033457419.1"/>
    </source>
</evidence>
<evidence type="ECO:0000256" key="2">
    <source>
        <dbReference type="SAM" id="SignalP"/>
    </source>
</evidence>
<dbReference type="GeneID" id="54366331"/>
<keyword evidence="3" id="KW-1185">Reference proteome</keyword>
<proteinExistence type="predicted"/>
<feature type="transmembrane region" description="Helical" evidence="1">
    <location>
        <begin position="229"/>
        <end position="253"/>
    </location>
</feature>
<keyword evidence="2" id="KW-0732">Signal</keyword>
<evidence type="ECO:0008006" key="5">
    <source>
        <dbReference type="Google" id="ProtNLM"/>
    </source>
</evidence>
<reference evidence="4" key="1">
    <citation type="submission" date="2020-01" db="EMBL/GenBank/DDBJ databases">
        <authorList>
            <consortium name="DOE Joint Genome Institute"/>
            <person name="Haridas S."/>
            <person name="Albert R."/>
            <person name="Binder M."/>
            <person name="Bloem J."/>
            <person name="Labutti K."/>
            <person name="Salamov A."/>
            <person name="Andreopoulos B."/>
            <person name="Baker S.E."/>
            <person name="Barry K."/>
            <person name="Bills G."/>
            <person name="Bluhm B.H."/>
            <person name="Cannon C."/>
            <person name="Castanera R."/>
            <person name="Culley D.E."/>
            <person name="Daum C."/>
            <person name="Ezra D."/>
            <person name="Gonzalez J.B."/>
            <person name="Henrissat B."/>
            <person name="Kuo A."/>
            <person name="Liang C."/>
            <person name="Lipzen A."/>
            <person name="Lutzoni F."/>
            <person name="Magnuson J."/>
            <person name="Mondo S."/>
            <person name="Nolan M."/>
            <person name="Ohm R."/>
            <person name="Pangilinan J."/>
            <person name="Park H.-J."/>
            <person name="Ramirez L."/>
            <person name="Alfaro M."/>
            <person name="Sun H."/>
            <person name="Tritt A."/>
            <person name="Yoshinaga Y."/>
            <person name="Zwiers L.-H."/>
            <person name="Turgeon B.G."/>
            <person name="Goodwin S.B."/>
            <person name="Spatafora J.W."/>
            <person name="Crous P.W."/>
            <person name="Grigoriev I.V."/>
        </authorList>
    </citation>
    <scope>NUCLEOTIDE SEQUENCE</scope>
    <source>
        <strain evidence="4">CBS 342.82</strain>
    </source>
</reference>
<feature type="signal peptide" evidence="2">
    <location>
        <begin position="1"/>
        <end position="17"/>
    </location>
</feature>
<dbReference type="Proteomes" id="UP000504637">
    <property type="component" value="Unplaced"/>
</dbReference>
<organism evidence="4">
    <name type="scientific">Dissoconium aciculare CBS 342.82</name>
    <dbReference type="NCBI Taxonomy" id="1314786"/>
    <lineage>
        <taxon>Eukaryota</taxon>
        <taxon>Fungi</taxon>
        <taxon>Dikarya</taxon>
        <taxon>Ascomycota</taxon>
        <taxon>Pezizomycotina</taxon>
        <taxon>Dothideomycetes</taxon>
        <taxon>Dothideomycetidae</taxon>
        <taxon>Mycosphaerellales</taxon>
        <taxon>Dissoconiaceae</taxon>
        <taxon>Dissoconium</taxon>
    </lineage>
</organism>
<keyword evidence="1" id="KW-0812">Transmembrane</keyword>
<accession>A0A6J3LXI5</accession>
<sequence length="321" mass="34324">MFFICSLVFYVSTVVHAALTTTENHWVYPTDVYIFRLGDKITPSFVTNLTGPYDVTLWQSWPTMNGADNLQVVKSYPAGSQGQQQSDWTVQIYGADMNFCNLFLLWVNQKGEASGLDSFTSWPFNITAKAASAGSSSQQAISQMTTANNNWPTITFSSLPPGAVPTSIVMDTRISTHSVTSVASGAVNIGSPQANMSTNASAATTSTLSASMQTSSADATAASDVAIKVGMGVGLGVGIPLVLLLAAIVFRLYSRGKAASPSITDSLQDKLVPPVEPMGRPAVYEKHADVAATELPVHHHQMPYQHYHEAPAGWRPAEMES</sequence>
<dbReference type="AlphaFoldDB" id="A0A6J3LXI5"/>
<protein>
    <recommendedName>
        <fullName evidence="5">Mid2 domain-containing protein</fullName>
    </recommendedName>
</protein>
<gene>
    <name evidence="4" type="ORF">K489DRAFT_433788</name>
</gene>
<keyword evidence="1" id="KW-0472">Membrane</keyword>
<keyword evidence="1" id="KW-1133">Transmembrane helix</keyword>